<keyword evidence="4" id="KW-1185">Reference proteome</keyword>
<feature type="coiled-coil region" evidence="1">
    <location>
        <begin position="168"/>
        <end position="223"/>
    </location>
</feature>
<feature type="non-terminal residue" evidence="3">
    <location>
        <position position="425"/>
    </location>
</feature>
<proteinExistence type="predicted"/>
<sequence length="425" mass="49672">MAKRGRQAQSNQLSWDGDQEAGFPGDQKVETGLQSDFLYDVDVKNVKLAAYRLYNSSKQLEKLQSDIVRKQNKLNRDKTYKSKRLEKHQGNYKDELKEAEDRVIEISKLLHRVPKEVKILDRHQSVRLEKRFGRDNEHSTTDRSWEDKGWRQKLQKAKEDSDNNLAKSNSLQDQINGLIRENDELKKDKAKFQKALAEREQQIKDLQSETARLLRNYNQERAEKDDALTRLSAVASSKIRDNNPNIADLSDVNRPTKIAEKMSELYDNEWTDAFDSLEKRHPDDNIVQKLVNILKNINERCRGMAWQDFFQHVQTSIELPVEVLQEFKPSTRPDHEIVLTKEMQQQIKEFRKLRAPTILPIIQKALVSKDVVSDELTAYYNKCVDVCWLAAVQDPPLFMNFIPGEKFDTTLFKDYTTRGPYVEFL</sequence>
<keyword evidence="1" id="KW-0175">Coiled coil</keyword>
<evidence type="ECO:0000256" key="2">
    <source>
        <dbReference type="SAM" id="MobiDB-lite"/>
    </source>
</evidence>
<reference evidence="3" key="2">
    <citation type="submission" date="2020-11" db="EMBL/GenBank/DDBJ databases">
        <authorList>
            <person name="McCartney M.A."/>
            <person name="Auch B."/>
            <person name="Kono T."/>
            <person name="Mallez S."/>
            <person name="Becker A."/>
            <person name="Gohl D.M."/>
            <person name="Silverstein K.A.T."/>
            <person name="Koren S."/>
            <person name="Bechman K.B."/>
            <person name="Herman A."/>
            <person name="Abrahante J.E."/>
            <person name="Garbe J."/>
        </authorList>
    </citation>
    <scope>NUCLEOTIDE SEQUENCE</scope>
    <source>
        <strain evidence="3">Duluth1</strain>
        <tissue evidence="3">Whole animal</tissue>
    </source>
</reference>
<feature type="region of interest" description="Disordered" evidence="2">
    <location>
        <begin position="1"/>
        <end position="27"/>
    </location>
</feature>
<comment type="caution">
    <text evidence="3">The sequence shown here is derived from an EMBL/GenBank/DDBJ whole genome shotgun (WGS) entry which is preliminary data.</text>
</comment>
<dbReference type="EMBL" id="JAIWYP010000004">
    <property type="protein sequence ID" value="KAH3830303.1"/>
    <property type="molecule type" value="Genomic_DNA"/>
</dbReference>
<accession>A0A9D4H823</accession>
<dbReference type="AlphaFoldDB" id="A0A9D4H823"/>
<reference evidence="3" key="1">
    <citation type="journal article" date="2019" name="bioRxiv">
        <title>The Genome of the Zebra Mussel, Dreissena polymorpha: A Resource for Invasive Species Research.</title>
        <authorList>
            <person name="McCartney M.A."/>
            <person name="Auch B."/>
            <person name="Kono T."/>
            <person name="Mallez S."/>
            <person name="Zhang Y."/>
            <person name="Obille A."/>
            <person name="Becker A."/>
            <person name="Abrahante J.E."/>
            <person name="Garbe J."/>
            <person name="Badalamenti J.P."/>
            <person name="Herman A."/>
            <person name="Mangelson H."/>
            <person name="Liachko I."/>
            <person name="Sullivan S."/>
            <person name="Sone E.D."/>
            <person name="Koren S."/>
            <person name="Silverstein K.A.T."/>
            <person name="Beckman K.B."/>
            <person name="Gohl D.M."/>
        </authorList>
    </citation>
    <scope>NUCLEOTIDE SEQUENCE</scope>
    <source>
        <strain evidence="3">Duluth1</strain>
        <tissue evidence="3">Whole animal</tissue>
    </source>
</reference>
<evidence type="ECO:0008006" key="5">
    <source>
        <dbReference type="Google" id="ProtNLM"/>
    </source>
</evidence>
<evidence type="ECO:0000313" key="3">
    <source>
        <dbReference type="EMBL" id="KAH3830303.1"/>
    </source>
</evidence>
<dbReference type="Proteomes" id="UP000828390">
    <property type="component" value="Unassembled WGS sequence"/>
</dbReference>
<protein>
    <recommendedName>
        <fullName evidence="5">Mitochondria-eating protein C-terminal domain-containing protein</fullName>
    </recommendedName>
</protein>
<organism evidence="3 4">
    <name type="scientific">Dreissena polymorpha</name>
    <name type="common">Zebra mussel</name>
    <name type="synonym">Mytilus polymorpha</name>
    <dbReference type="NCBI Taxonomy" id="45954"/>
    <lineage>
        <taxon>Eukaryota</taxon>
        <taxon>Metazoa</taxon>
        <taxon>Spiralia</taxon>
        <taxon>Lophotrochozoa</taxon>
        <taxon>Mollusca</taxon>
        <taxon>Bivalvia</taxon>
        <taxon>Autobranchia</taxon>
        <taxon>Heteroconchia</taxon>
        <taxon>Euheterodonta</taxon>
        <taxon>Imparidentia</taxon>
        <taxon>Neoheterodontei</taxon>
        <taxon>Myida</taxon>
        <taxon>Dreissenoidea</taxon>
        <taxon>Dreissenidae</taxon>
        <taxon>Dreissena</taxon>
    </lineage>
</organism>
<evidence type="ECO:0000256" key="1">
    <source>
        <dbReference type="SAM" id="Coils"/>
    </source>
</evidence>
<evidence type="ECO:0000313" key="4">
    <source>
        <dbReference type="Proteomes" id="UP000828390"/>
    </source>
</evidence>
<name>A0A9D4H823_DREPO</name>
<gene>
    <name evidence="3" type="ORF">DPMN_103543</name>
</gene>